<dbReference type="InterPro" id="IPR036524">
    <property type="entry name" value="Frataxin/CyaY_sf"/>
</dbReference>
<dbReference type="NCBIfam" id="TIGR03421">
    <property type="entry name" value="FeS_CyaY"/>
    <property type="match status" value="1"/>
</dbReference>
<evidence type="ECO:0000256" key="3">
    <source>
        <dbReference type="ARBA" id="ARBA00023004"/>
    </source>
</evidence>
<sequence length="668" mass="79032">MSKKKSKKPKIGKTAPNPFEKFDSKKNNKELNLSKNNKNKSKFIKKFKDSQLVYDHSSKKSRKLQLYNLNDNFTLTHKNEPIENNYESDLDPSSDEEFDLKGDYSNLSDTYKQYKELREQSRRDKEHQRSLLSKLDKDFEGLDLSQFYKPAKNTLEYLKTQEKPQKLDEYESNLKQLQLNRTTSDFSVDLVREYRSCSKVEERVEVVNRIIKSDSILPNFAKDYLKGYLESLSGYLEKEDVSNFGSYLDTFSRGFLHLSNKNQKEYKVCLEEQLEDIESLDKELSKYLLIFLVVKTVELNTHIYKYTLLLLENYSKELYRELLKGKSGYKNQQLAQIKLLLVISYNCIIESGYYIPYFYHLSIKTCTLSETPIDLVLLILKTVKITLNVLFKNDCNISSILKYIIVPSLKDIQHQFEHKKNILLVEEDKIKEFTEFKEYIESLTSIKYPSKSLDIYNTEKLKIEYPRIKTYKSEDKREKTSKGEKYSKKGEKRDREEYKTLKRALINETLRKAEQSSQKRAKHRLETERRYKEVVRNAYTEQEMLKKLSTTKEMMFLSKLRLFSTNLYKFNKLATSKLQDIYDKLEFVDEIDTLEFDGSVLNVEFNNNKYILINKHEPSQQLWYSSFTGIDYFQYENDKWVSTNTGLCITNSVSSDVFKAVGVDIKFK</sequence>
<keyword evidence="3" id="KW-0408">Iron</keyword>
<name>A0A976MBV0_THEOR</name>
<dbReference type="AlphaFoldDB" id="A0A976MBV0"/>
<evidence type="ECO:0000256" key="1">
    <source>
        <dbReference type="ARBA" id="ARBA00008183"/>
    </source>
</evidence>
<feature type="compositionally biased region" description="Basic and acidic residues" evidence="4">
    <location>
        <begin position="20"/>
        <end position="29"/>
    </location>
</feature>
<dbReference type="InterPro" id="IPR002908">
    <property type="entry name" value="Frataxin/CyaY"/>
</dbReference>
<keyword evidence="2" id="KW-0410">Iron transport</keyword>
<feature type="region of interest" description="Disordered" evidence="4">
    <location>
        <begin position="474"/>
        <end position="496"/>
    </location>
</feature>
<dbReference type="Gene3D" id="3.30.920.10">
    <property type="entry name" value="Frataxin/CyaY"/>
    <property type="match status" value="1"/>
</dbReference>
<feature type="compositionally biased region" description="Basic residues" evidence="4">
    <location>
        <begin position="1"/>
        <end position="11"/>
    </location>
</feature>
<dbReference type="Proteomes" id="UP000244811">
    <property type="component" value="Chromosome 3"/>
</dbReference>
<proteinExistence type="inferred from homology"/>
<organism evidence="5 6">
    <name type="scientific">Theileria orientalis</name>
    <dbReference type="NCBI Taxonomy" id="68886"/>
    <lineage>
        <taxon>Eukaryota</taxon>
        <taxon>Sar</taxon>
        <taxon>Alveolata</taxon>
        <taxon>Apicomplexa</taxon>
        <taxon>Aconoidasida</taxon>
        <taxon>Piroplasmida</taxon>
        <taxon>Theileriidae</taxon>
        <taxon>Theileria</taxon>
    </lineage>
</organism>
<dbReference type="Pfam" id="PF01491">
    <property type="entry name" value="Frataxin_Cyay"/>
    <property type="match status" value="1"/>
</dbReference>
<evidence type="ECO:0000313" key="5">
    <source>
        <dbReference type="EMBL" id="UKK01374.2"/>
    </source>
</evidence>
<reference evidence="5" key="1">
    <citation type="submission" date="2022-07" db="EMBL/GenBank/DDBJ databases">
        <title>Evaluation of T. orientalis genome assembly methods using nanopore sequencing and analysis of variation between genomes.</title>
        <authorList>
            <person name="Yam J."/>
            <person name="Micallef M.L."/>
            <person name="Liu M."/>
            <person name="Djordjevic S.P."/>
            <person name="Bogema D.R."/>
            <person name="Jenkins C."/>
        </authorList>
    </citation>
    <scope>NUCLEOTIDE SEQUENCE</scope>
    <source>
        <strain evidence="5">Goon Nure</strain>
    </source>
</reference>
<dbReference type="SUPFAM" id="SSF55387">
    <property type="entry name" value="Frataxin/Nqo15-like"/>
    <property type="match status" value="1"/>
</dbReference>
<dbReference type="EMBL" id="CP056070">
    <property type="protein sequence ID" value="UKK01374.2"/>
    <property type="molecule type" value="Genomic_DNA"/>
</dbReference>
<protein>
    <submittedName>
        <fullName evidence="5">Uncharacterized protein</fullName>
    </submittedName>
</protein>
<evidence type="ECO:0000256" key="2">
    <source>
        <dbReference type="ARBA" id="ARBA00022496"/>
    </source>
</evidence>
<keyword evidence="2" id="KW-0813">Transport</keyword>
<dbReference type="GO" id="GO:0016226">
    <property type="term" value="P:iron-sulfur cluster assembly"/>
    <property type="evidence" value="ECO:0007669"/>
    <property type="project" value="InterPro"/>
</dbReference>
<keyword evidence="2" id="KW-0406">Ion transport</keyword>
<dbReference type="GO" id="GO:0005737">
    <property type="term" value="C:cytoplasm"/>
    <property type="evidence" value="ECO:0007669"/>
    <property type="project" value="UniProtKB-ARBA"/>
</dbReference>
<gene>
    <name evidence="5" type="ORF">MACK_002187</name>
</gene>
<dbReference type="PROSITE" id="PS50810">
    <property type="entry name" value="FRATAXIN_2"/>
    <property type="match status" value="1"/>
</dbReference>
<feature type="region of interest" description="Disordered" evidence="4">
    <location>
        <begin position="1"/>
        <end position="42"/>
    </location>
</feature>
<dbReference type="GO" id="GO:0006826">
    <property type="term" value="P:iron ion transport"/>
    <property type="evidence" value="ECO:0007669"/>
    <property type="project" value="UniProtKB-KW"/>
</dbReference>
<accession>A0A976MBV0</accession>
<dbReference type="SMART" id="SM01219">
    <property type="entry name" value="Frataxin_Cyay"/>
    <property type="match status" value="1"/>
</dbReference>
<evidence type="ECO:0000256" key="4">
    <source>
        <dbReference type="SAM" id="MobiDB-lite"/>
    </source>
</evidence>
<dbReference type="GO" id="GO:0008199">
    <property type="term" value="F:ferric iron binding"/>
    <property type="evidence" value="ECO:0007669"/>
    <property type="project" value="InterPro"/>
</dbReference>
<evidence type="ECO:0000313" key="6">
    <source>
        <dbReference type="Proteomes" id="UP000244811"/>
    </source>
</evidence>
<comment type="similarity">
    <text evidence="1">Belongs to the frataxin family.</text>
</comment>